<organism evidence="1 2">
    <name type="scientific">Trichlorobacter thiogenes</name>
    <dbReference type="NCBI Taxonomy" id="115783"/>
    <lineage>
        <taxon>Bacteria</taxon>
        <taxon>Pseudomonadati</taxon>
        <taxon>Thermodesulfobacteriota</taxon>
        <taxon>Desulfuromonadia</taxon>
        <taxon>Geobacterales</taxon>
        <taxon>Geobacteraceae</taxon>
        <taxon>Trichlorobacter</taxon>
    </lineage>
</organism>
<evidence type="ECO:0000313" key="2">
    <source>
        <dbReference type="Proteomes" id="UP000190102"/>
    </source>
</evidence>
<gene>
    <name evidence="1" type="ORF">SAMN02745119_02007</name>
</gene>
<keyword evidence="2" id="KW-1185">Reference proteome</keyword>
<protein>
    <submittedName>
        <fullName evidence="1">Uncharacterized protein</fullName>
    </submittedName>
</protein>
<sequence length="106" mass="11813">MSNERLAEIIRQIEELQALEPPGPRGDDGPPTDIGAFNWWCDLLQSDHQPTIGGKAPDSLKNLIESAYNKGQVFEDAGDYNLAKKWMDIGTLLLAMCIEKYGFEAM</sequence>
<dbReference type="RefSeq" id="WP_078790292.1">
    <property type="nucleotide sequence ID" value="NZ_FUWR01000010.1"/>
</dbReference>
<dbReference type="AlphaFoldDB" id="A0A1T4PKC9"/>
<dbReference type="Proteomes" id="UP000190102">
    <property type="component" value="Unassembled WGS sequence"/>
</dbReference>
<dbReference type="STRING" id="115783.SAMN02745119_02007"/>
<name>A0A1T4PKC9_9BACT</name>
<accession>A0A1T4PKC9</accession>
<dbReference type="EMBL" id="FUWR01000010">
    <property type="protein sequence ID" value="SJZ92020.1"/>
    <property type="molecule type" value="Genomic_DNA"/>
</dbReference>
<reference evidence="2" key="1">
    <citation type="submission" date="2017-02" db="EMBL/GenBank/DDBJ databases">
        <authorList>
            <person name="Varghese N."/>
            <person name="Submissions S."/>
        </authorList>
    </citation>
    <scope>NUCLEOTIDE SEQUENCE [LARGE SCALE GENOMIC DNA]</scope>
    <source>
        <strain evidence="2">ATCC BAA-34</strain>
    </source>
</reference>
<evidence type="ECO:0000313" key="1">
    <source>
        <dbReference type="EMBL" id="SJZ92020.1"/>
    </source>
</evidence>
<proteinExistence type="predicted"/>